<evidence type="ECO:0000313" key="2">
    <source>
        <dbReference type="Proteomes" id="UP001151760"/>
    </source>
</evidence>
<sequence length="331" mass="36293">MQEVGVRSGSESFSQTENGIRLMLAPRSANAKHSSIPGNSQGIRNLPGSPSFLGNLFKMTAEQCSFIEVRARQGSLEVRATSLIMAIFHYQSIEGYGSRTEGLVFAWEHQRAATLGSMNWCCDWFQDYTASTKLSQHISQIAIGLFQLAVSICAATGTLVLEVGKLKLIGLLLAAEASDTYQKCCPDNRCHGVAGQFWVENGHTATHIRAAPSDRGEWKKHSLMSNWNIGDPHCGGDLVEVTDMSMRVFFVMTEELFTDFTVALEAQAATMANADNPNRNTRPSANSYLRICRLLPKHVPNAEKLVDGLLQGLPGSIEEMFTASKPHKLRG</sequence>
<protein>
    <submittedName>
        <fullName evidence="1">Uncharacterized protein</fullName>
    </submittedName>
</protein>
<dbReference type="Proteomes" id="UP001151760">
    <property type="component" value="Unassembled WGS sequence"/>
</dbReference>
<reference evidence="1" key="2">
    <citation type="submission" date="2022-01" db="EMBL/GenBank/DDBJ databases">
        <authorList>
            <person name="Yamashiro T."/>
            <person name="Shiraishi A."/>
            <person name="Satake H."/>
            <person name="Nakayama K."/>
        </authorList>
    </citation>
    <scope>NUCLEOTIDE SEQUENCE</scope>
</reference>
<proteinExistence type="predicted"/>
<gene>
    <name evidence="1" type="ORF">Tco_0857631</name>
</gene>
<accession>A0ABQ5BB11</accession>
<evidence type="ECO:0000313" key="1">
    <source>
        <dbReference type="EMBL" id="GJT10589.1"/>
    </source>
</evidence>
<keyword evidence="2" id="KW-1185">Reference proteome</keyword>
<organism evidence="1 2">
    <name type="scientific">Tanacetum coccineum</name>
    <dbReference type="NCBI Taxonomy" id="301880"/>
    <lineage>
        <taxon>Eukaryota</taxon>
        <taxon>Viridiplantae</taxon>
        <taxon>Streptophyta</taxon>
        <taxon>Embryophyta</taxon>
        <taxon>Tracheophyta</taxon>
        <taxon>Spermatophyta</taxon>
        <taxon>Magnoliopsida</taxon>
        <taxon>eudicotyledons</taxon>
        <taxon>Gunneridae</taxon>
        <taxon>Pentapetalae</taxon>
        <taxon>asterids</taxon>
        <taxon>campanulids</taxon>
        <taxon>Asterales</taxon>
        <taxon>Asteraceae</taxon>
        <taxon>Asteroideae</taxon>
        <taxon>Anthemideae</taxon>
        <taxon>Anthemidinae</taxon>
        <taxon>Tanacetum</taxon>
    </lineage>
</organism>
<name>A0ABQ5BB11_9ASTR</name>
<comment type="caution">
    <text evidence="1">The sequence shown here is derived from an EMBL/GenBank/DDBJ whole genome shotgun (WGS) entry which is preliminary data.</text>
</comment>
<reference evidence="1" key="1">
    <citation type="journal article" date="2022" name="Int. J. Mol. Sci.">
        <title>Draft Genome of Tanacetum Coccineum: Genomic Comparison of Closely Related Tanacetum-Family Plants.</title>
        <authorList>
            <person name="Yamashiro T."/>
            <person name="Shiraishi A."/>
            <person name="Nakayama K."/>
            <person name="Satake H."/>
        </authorList>
    </citation>
    <scope>NUCLEOTIDE SEQUENCE</scope>
</reference>
<dbReference type="EMBL" id="BQNB010012999">
    <property type="protein sequence ID" value="GJT10589.1"/>
    <property type="molecule type" value="Genomic_DNA"/>
</dbReference>